<evidence type="ECO:0000313" key="1">
    <source>
        <dbReference type="EMBL" id="MCP2727428.1"/>
    </source>
</evidence>
<comment type="caution">
    <text evidence="1">The sequence shown here is derived from an EMBL/GenBank/DDBJ whole genome shotgun (WGS) entry which is preliminary data.</text>
</comment>
<dbReference type="AlphaFoldDB" id="A0AAE3GPG5"/>
<gene>
    <name evidence="1" type="ORF">NJ959_02940</name>
</gene>
<proteinExistence type="predicted"/>
<protein>
    <submittedName>
        <fullName evidence="1">Cellulose-binding protein</fullName>
    </submittedName>
</protein>
<evidence type="ECO:0000313" key="2">
    <source>
        <dbReference type="Proteomes" id="UP001204953"/>
    </source>
</evidence>
<sequence length="553" mass="62362">MLFAVTLALALIVPHLINKVNPNPISLSEQSPSGHVVLGTNLNGIANWSTQMPFVDAFKSSHQWITQCNPKDLGCSKSWDTHEFAQLDLDENGWVKSLPKPEDSPEYTRVSTVLFKSVDKYPGGQYLVLYDGEGSIEYRFDATKDNAASTPGRDVINVTPSNKGIYLIITSTDPNKTGNYIRNIRVIPAQYEQTYQSKIFNPNFINKINKFKALRFMDWMDTNNSLQSEWANRPKVQDSSYTEKGVPVEVMVQLANKLNVNPWFNMPHLATDEYITNFAKIVKNSLKPNLKAYVEFSNEVWNQQFKQQQYAVKQGKNRWGNDKNNPQMQWYGMRTAQMCDIWENNFGSEKNRVACVISTHTASKGIETSGLDCPSWVAEGNKPCYQHGIDIYAISGYFGSGLGKPQNSTTVESWLQEADGGFAKAFAALKGEGSLGSSLPDTYQKFLYHAQVAKQKNLQLVVYEGGQHIVGSQGVQNNDKLTNFFINLNRSPEMYNLYTQLLNDWQKAGGNLFMHFSDIGKPSKWGSWGALEHVNQDSSPKYKALMDFISKNY</sequence>
<organism evidence="1 2">
    <name type="scientific">Limnofasciculus baicalensis BBK-W-15</name>
    <dbReference type="NCBI Taxonomy" id="2699891"/>
    <lineage>
        <taxon>Bacteria</taxon>
        <taxon>Bacillati</taxon>
        <taxon>Cyanobacteriota</taxon>
        <taxon>Cyanophyceae</taxon>
        <taxon>Coleofasciculales</taxon>
        <taxon>Coleofasciculaceae</taxon>
        <taxon>Limnofasciculus</taxon>
        <taxon>Limnofasciculus baicalensis</taxon>
    </lineage>
</organism>
<keyword evidence="2" id="KW-1185">Reference proteome</keyword>
<dbReference type="EMBL" id="JAMZMM010000014">
    <property type="protein sequence ID" value="MCP2727428.1"/>
    <property type="molecule type" value="Genomic_DNA"/>
</dbReference>
<reference evidence="1" key="1">
    <citation type="submission" date="2022-06" db="EMBL/GenBank/DDBJ databases">
        <title>New cyanobacteria of genus Symplocastrum in benthos of Lake Baikal.</title>
        <authorList>
            <person name="Sorokovikova E."/>
            <person name="Tikhonova I."/>
            <person name="Krasnopeev A."/>
            <person name="Evseev P."/>
            <person name="Gladkikh A."/>
            <person name="Belykh O."/>
        </authorList>
    </citation>
    <scope>NUCLEOTIDE SEQUENCE</scope>
    <source>
        <strain evidence="1">BBK-W-15</strain>
    </source>
</reference>
<name>A0AAE3GPG5_9CYAN</name>
<accession>A0AAE3GPG5</accession>
<dbReference type="Proteomes" id="UP001204953">
    <property type="component" value="Unassembled WGS sequence"/>
</dbReference>